<keyword evidence="12" id="KW-1185">Reference proteome</keyword>
<proteinExistence type="inferred from homology"/>
<evidence type="ECO:0000313" key="11">
    <source>
        <dbReference type="EMBL" id="MBO2442705.1"/>
    </source>
</evidence>
<keyword evidence="6 10" id="KW-0407">Ion channel</keyword>
<comment type="similarity">
    <text evidence="7 10">Belongs to the fluoride channel Fluc/FEX (TC 1.A.43) family.</text>
</comment>
<comment type="activity regulation">
    <text evidence="10">Na(+) is not transported, but it plays an essential structural role and its presence is essential for fluoride channel function.</text>
</comment>
<dbReference type="InterPro" id="IPR003691">
    <property type="entry name" value="FluC"/>
</dbReference>
<dbReference type="Pfam" id="PF02537">
    <property type="entry name" value="CRCB"/>
    <property type="match status" value="1"/>
</dbReference>
<evidence type="ECO:0000256" key="2">
    <source>
        <dbReference type="ARBA" id="ARBA00022475"/>
    </source>
</evidence>
<feature type="binding site" evidence="10">
    <location>
        <position position="114"/>
    </location>
    <ligand>
        <name>Na(+)</name>
        <dbReference type="ChEBI" id="CHEBI:29101"/>
        <note>structural</note>
    </ligand>
</feature>
<evidence type="ECO:0000256" key="9">
    <source>
        <dbReference type="ARBA" id="ARBA00049940"/>
    </source>
</evidence>
<sequence length="184" mass="18829">MNGVQDADGPGHRLHHLYRRERAEAAALHKGTGKPPPPGLGPRVLAEVAAGGALGALARYLISEAIPVPASGFPWNTFTVNMLGCVAMGVLTTYLLGGRPHPWIRPFAVTGYLGGFTTFSHLIDGVYGLGHGGDPGLGIGYAAGSVVAGWIAIVLGLALGRRIPRRPRGGAGGGGDDRRGGGRA</sequence>
<dbReference type="PANTHER" id="PTHR28259:SF1">
    <property type="entry name" value="FLUORIDE EXPORT PROTEIN 1-RELATED"/>
    <property type="match status" value="1"/>
</dbReference>
<dbReference type="HAMAP" id="MF_00454">
    <property type="entry name" value="FluC"/>
    <property type="match status" value="1"/>
</dbReference>
<keyword evidence="3 10" id="KW-0812">Transmembrane</keyword>
<gene>
    <name evidence="10" type="primary">fluC</name>
    <name evidence="10" type="synonym">crcB</name>
    <name evidence="11" type="ORF">J4557_34785</name>
</gene>
<accession>A0ABS3R8Z8</accession>
<protein>
    <recommendedName>
        <fullName evidence="10">Fluoride-specific ion channel FluC</fullName>
    </recommendedName>
</protein>
<keyword evidence="10" id="KW-0813">Transport</keyword>
<keyword evidence="4 10" id="KW-1133">Transmembrane helix</keyword>
<evidence type="ECO:0000313" key="12">
    <source>
        <dbReference type="Proteomes" id="UP000666915"/>
    </source>
</evidence>
<keyword evidence="2 10" id="KW-1003">Cell membrane</keyword>
<dbReference type="RefSeq" id="WP_208271021.1">
    <property type="nucleotide sequence ID" value="NZ_BAAAGM010000054.1"/>
</dbReference>
<keyword evidence="10" id="KW-0915">Sodium</keyword>
<reference evidence="11 12" key="1">
    <citation type="submission" date="2021-03" db="EMBL/GenBank/DDBJ databases">
        <authorList>
            <person name="Kanchanasin P."/>
            <person name="Saeng-In P."/>
            <person name="Phongsopitanun W."/>
            <person name="Yuki M."/>
            <person name="Kudo T."/>
            <person name="Ohkuma M."/>
            <person name="Tanasupawat S."/>
        </authorList>
    </citation>
    <scope>NUCLEOTIDE SEQUENCE [LARGE SCALE GENOMIC DNA]</scope>
    <source>
        <strain evidence="11 12">L46</strain>
    </source>
</reference>
<evidence type="ECO:0000256" key="4">
    <source>
        <dbReference type="ARBA" id="ARBA00022989"/>
    </source>
</evidence>
<organism evidence="11 12">
    <name type="scientific">Actinomadura nitritigenes</name>
    <dbReference type="NCBI Taxonomy" id="134602"/>
    <lineage>
        <taxon>Bacteria</taxon>
        <taxon>Bacillati</taxon>
        <taxon>Actinomycetota</taxon>
        <taxon>Actinomycetes</taxon>
        <taxon>Streptosporangiales</taxon>
        <taxon>Thermomonosporaceae</taxon>
        <taxon>Actinomadura</taxon>
    </lineage>
</organism>
<comment type="catalytic activity">
    <reaction evidence="8">
        <text>fluoride(in) = fluoride(out)</text>
        <dbReference type="Rhea" id="RHEA:76159"/>
        <dbReference type="ChEBI" id="CHEBI:17051"/>
    </reaction>
    <physiologicalReaction direction="left-to-right" evidence="8">
        <dbReference type="Rhea" id="RHEA:76160"/>
    </physiologicalReaction>
</comment>
<feature type="transmembrane region" description="Helical" evidence="10">
    <location>
        <begin position="139"/>
        <end position="159"/>
    </location>
</feature>
<feature type="transmembrane region" description="Helical" evidence="10">
    <location>
        <begin position="109"/>
        <end position="127"/>
    </location>
</feature>
<keyword evidence="10" id="KW-0406">Ion transport</keyword>
<evidence type="ECO:0000256" key="6">
    <source>
        <dbReference type="ARBA" id="ARBA00023303"/>
    </source>
</evidence>
<name>A0ABS3R8Z8_9ACTN</name>
<keyword evidence="5 10" id="KW-0472">Membrane</keyword>
<feature type="transmembrane region" description="Helical" evidence="10">
    <location>
        <begin position="74"/>
        <end position="97"/>
    </location>
</feature>
<dbReference type="Proteomes" id="UP000666915">
    <property type="component" value="Unassembled WGS sequence"/>
</dbReference>
<dbReference type="EMBL" id="JAGEOK010000027">
    <property type="protein sequence ID" value="MBO2442705.1"/>
    <property type="molecule type" value="Genomic_DNA"/>
</dbReference>
<evidence type="ECO:0000256" key="3">
    <source>
        <dbReference type="ARBA" id="ARBA00022692"/>
    </source>
</evidence>
<evidence type="ECO:0000256" key="7">
    <source>
        <dbReference type="ARBA" id="ARBA00035120"/>
    </source>
</evidence>
<comment type="subcellular location">
    <subcellularLocation>
        <location evidence="1 10">Cell membrane</location>
        <topology evidence="1 10">Multi-pass membrane protein</topology>
    </subcellularLocation>
</comment>
<comment type="caution">
    <text evidence="11">The sequence shown here is derived from an EMBL/GenBank/DDBJ whole genome shotgun (WGS) entry which is preliminary data.</text>
</comment>
<feature type="binding site" evidence="10">
    <location>
        <position position="117"/>
    </location>
    <ligand>
        <name>Na(+)</name>
        <dbReference type="ChEBI" id="CHEBI:29101"/>
        <note>structural</note>
    </ligand>
</feature>
<evidence type="ECO:0000256" key="1">
    <source>
        <dbReference type="ARBA" id="ARBA00004651"/>
    </source>
</evidence>
<dbReference type="PANTHER" id="PTHR28259">
    <property type="entry name" value="FLUORIDE EXPORT PROTEIN 1-RELATED"/>
    <property type="match status" value="1"/>
</dbReference>
<comment type="function">
    <text evidence="9 10">Fluoride-specific ion channel. Important for reducing fluoride concentration in the cell, thus reducing its toxicity.</text>
</comment>
<evidence type="ECO:0000256" key="5">
    <source>
        <dbReference type="ARBA" id="ARBA00023136"/>
    </source>
</evidence>
<evidence type="ECO:0000256" key="8">
    <source>
        <dbReference type="ARBA" id="ARBA00035585"/>
    </source>
</evidence>
<evidence type="ECO:0000256" key="10">
    <source>
        <dbReference type="HAMAP-Rule" id="MF_00454"/>
    </source>
</evidence>
<keyword evidence="10" id="KW-0479">Metal-binding</keyword>